<feature type="region of interest" description="Disordered" evidence="1">
    <location>
        <begin position="47"/>
        <end position="69"/>
    </location>
</feature>
<proteinExistence type="predicted"/>
<feature type="compositionally biased region" description="Gly residues" evidence="1">
    <location>
        <begin position="60"/>
        <end position="69"/>
    </location>
</feature>
<accession>A0ABQ3EMK0</accession>
<evidence type="ECO:0000256" key="1">
    <source>
        <dbReference type="SAM" id="MobiDB-lite"/>
    </source>
</evidence>
<organism evidence="2 3">
    <name type="scientific">Streptomyces cirratus</name>
    <dbReference type="NCBI Taxonomy" id="68187"/>
    <lineage>
        <taxon>Bacteria</taxon>
        <taxon>Bacillati</taxon>
        <taxon>Actinomycetota</taxon>
        <taxon>Actinomycetes</taxon>
        <taxon>Kitasatosporales</taxon>
        <taxon>Streptomycetaceae</taxon>
        <taxon>Streptomyces</taxon>
    </lineage>
</organism>
<comment type="caution">
    <text evidence="2">The sequence shown here is derived from an EMBL/GenBank/DDBJ whole genome shotgun (WGS) entry which is preliminary data.</text>
</comment>
<dbReference type="Proteomes" id="UP000642673">
    <property type="component" value="Unassembled WGS sequence"/>
</dbReference>
<gene>
    <name evidence="2" type="ORF">GCM10010347_08010</name>
</gene>
<protein>
    <submittedName>
        <fullName evidence="2">Uncharacterized protein</fullName>
    </submittedName>
</protein>
<name>A0ABQ3EMK0_9ACTN</name>
<sequence length="69" mass="6824">MTVSATECAASDSIALDPLMIPPTTLAAAIPRLVTTATTTVPTLSDSAASVAARGAPDAPGGGEAMRRR</sequence>
<keyword evidence="3" id="KW-1185">Reference proteome</keyword>
<evidence type="ECO:0000313" key="2">
    <source>
        <dbReference type="EMBL" id="GHB40730.1"/>
    </source>
</evidence>
<evidence type="ECO:0000313" key="3">
    <source>
        <dbReference type="Proteomes" id="UP000642673"/>
    </source>
</evidence>
<dbReference type="EMBL" id="BMVP01000001">
    <property type="protein sequence ID" value="GHB40730.1"/>
    <property type="molecule type" value="Genomic_DNA"/>
</dbReference>
<reference evidence="3" key="1">
    <citation type="journal article" date="2019" name="Int. J. Syst. Evol. Microbiol.">
        <title>The Global Catalogue of Microorganisms (GCM) 10K type strain sequencing project: providing services to taxonomists for standard genome sequencing and annotation.</title>
        <authorList>
            <consortium name="The Broad Institute Genomics Platform"/>
            <consortium name="The Broad Institute Genome Sequencing Center for Infectious Disease"/>
            <person name="Wu L."/>
            <person name="Ma J."/>
        </authorList>
    </citation>
    <scope>NUCLEOTIDE SEQUENCE [LARGE SCALE GENOMIC DNA]</scope>
    <source>
        <strain evidence="3">JCM 4738</strain>
    </source>
</reference>